<keyword evidence="6" id="KW-0963">Cytoplasm</keyword>
<evidence type="ECO:0000256" key="4">
    <source>
        <dbReference type="ARBA" id="ARBA00022705"/>
    </source>
</evidence>
<keyword evidence="6" id="KW-0234">DNA repair</keyword>
<dbReference type="Gene3D" id="3.40.1170.60">
    <property type="match status" value="1"/>
</dbReference>
<dbReference type="PANTHER" id="PTHR11076:SF33">
    <property type="entry name" value="DNA POLYMERASE KAPPA"/>
    <property type="match status" value="1"/>
</dbReference>
<dbReference type="Pfam" id="PF11799">
    <property type="entry name" value="IMS_C"/>
    <property type="match status" value="1"/>
</dbReference>
<evidence type="ECO:0000256" key="2">
    <source>
        <dbReference type="ARBA" id="ARBA00022457"/>
    </source>
</evidence>
<comment type="cofactor">
    <cofactor evidence="6">
        <name>Mg(2+)</name>
        <dbReference type="ChEBI" id="CHEBI:18420"/>
    </cofactor>
    <text evidence="6">Binds 2 magnesium ions per subunit.</text>
</comment>
<dbReference type="Pfam" id="PF00817">
    <property type="entry name" value="IMS"/>
    <property type="match status" value="1"/>
</dbReference>
<dbReference type="Gene3D" id="3.30.1490.100">
    <property type="entry name" value="DNA polymerase, Y-family, little finger domain"/>
    <property type="match status" value="1"/>
</dbReference>
<feature type="active site" evidence="6">
    <location>
        <position position="109"/>
    </location>
</feature>
<dbReference type="InterPro" id="IPR036775">
    <property type="entry name" value="DNA_pol_Y-fam_lit_finger_sf"/>
</dbReference>
<keyword evidence="6 8" id="KW-0808">Transferase</keyword>
<dbReference type="Gene3D" id="3.30.70.270">
    <property type="match status" value="1"/>
</dbReference>
<sequence length="357" mass="40618">MKKRKIIHVDMDCFYASIEMRDDPRLRDKPVVIAKDPRKTGGHGVVATANYQARSFGVHSAQNASEALRLCPDAVFISPDFPKYREVSRKIHEIFHEYADVVEPLALDEAYLDVTNDKKNLGSAVLTAHYLQQEIYEKTRLTCSTGISYNKFLAKLASDFCKPVGTTVIRESEAKAFLLPLPIEKFRGVGKKTAQKMHALGIKDGHDLYGKSQSYLRAHFGKAGFDLYQRVRGIDQRPVEVKERRSIGNERTYSRPLISEAQVDEQLALLAERLAKELNAKQKHGKTLVLKLRTTEFETVTRRVTKQDHFENEPALLMYEAKQIFETLELPEISVRLLGLTMTSLAPLEFENIRLPL</sequence>
<evidence type="ECO:0000256" key="3">
    <source>
        <dbReference type="ARBA" id="ARBA00022695"/>
    </source>
</evidence>
<evidence type="ECO:0000256" key="1">
    <source>
        <dbReference type="ARBA" id="ARBA00010945"/>
    </source>
</evidence>
<dbReference type="InterPro" id="IPR043128">
    <property type="entry name" value="Rev_trsase/Diguanyl_cyclase"/>
</dbReference>
<comment type="subunit">
    <text evidence="6">Monomer.</text>
</comment>
<dbReference type="InterPro" id="IPR022880">
    <property type="entry name" value="DNApol_IV"/>
</dbReference>
<dbReference type="EC" id="2.7.7.7" evidence="6"/>
<dbReference type="Proteomes" id="UP001565236">
    <property type="component" value="Unassembled WGS sequence"/>
</dbReference>
<dbReference type="PANTHER" id="PTHR11076">
    <property type="entry name" value="DNA REPAIR POLYMERASE UMUC / TRANSFERASE FAMILY MEMBER"/>
    <property type="match status" value="1"/>
</dbReference>
<evidence type="ECO:0000256" key="6">
    <source>
        <dbReference type="HAMAP-Rule" id="MF_01113"/>
    </source>
</evidence>
<keyword evidence="6" id="KW-0460">Magnesium</keyword>
<dbReference type="SUPFAM" id="SSF100879">
    <property type="entry name" value="Lesion bypass DNA polymerase (Y-family), little finger domain"/>
    <property type="match status" value="1"/>
</dbReference>
<feature type="binding site" evidence="6">
    <location>
        <position position="10"/>
    </location>
    <ligand>
        <name>Mg(2+)</name>
        <dbReference type="ChEBI" id="CHEBI:18420"/>
    </ligand>
</feature>
<evidence type="ECO:0000313" key="9">
    <source>
        <dbReference type="Proteomes" id="UP001565236"/>
    </source>
</evidence>
<keyword evidence="9" id="KW-1185">Reference proteome</keyword>
<accession>A0ABV4DNZ0</accession>
<dbReference type="NCBIfam" id="NF002677">
    <property type="entry name" value="PRK02406.1"/>
    <property type="match status" value="1"/>
</dbReference>
<dbReference type="InterPro" id="IPR043502">
    <property type="entry name" value="DNA/RNA_pol_sf"/>
</dbReference>
<dbReference type="EMBL" id="JBCLUF010000013">
    <property type="protein sequence ID" value="MEY8662193.1"/>
    <property type="molecule type" value="Genomic_DNA"/>
</dbReference>
<dbReference type="InterPro" id="IPR017961">
    <property type="entry name" value="DNA_pol_Y-fam_little_finger"/>
</dbReference>
<proteinExistence type="inferred from homology"/>
<dbReference type="Gene3D" id="1.10.150.20">
    <property type="entry name" value="5' to 3' exonuclease, C-terminal subdomain"/>
    <property type="match status" value="1"/>
</dbReference>
<keyword evidence="3 6" id="KW-0548">Nucleotidyltransferase</keyword>
<evidence type="ECO:0000313" key="8">
    <source>
        <dbReference type="EMBL" id="MEY8662193.1"/>
    </source>
</evidence>
<feature type="binding site" evidence="6">
    <location>
        <position position="108"/>
    </location>
    <ligand>
        <name>Mg(2+)</name>
        <dbReference type="ChEBI" id="CHEBI:18420"/>
    </ligand>
</feature>
<organism evidence="8 9">
    <name type="scientific">Ligilactobacillus faecis</name>
    <dbReference type="NCBI Taxonomy" id="762833"/>
    <lineage>
        <taxon>Bacteria</taxon>
        <taxon>Bacillati</taxon>
        <taxon>Bacillota</taxon>
        <taxon>Bacilli</taxon>
        <taxon>Lactobacillales</taxon>
        <taxon>Lactobacillaceae</taxon>
        <taxon>Ligilactobacillus</taxon>
    </lineage>
</organism>
<dbReference type="PROSITE" id="PS50173">
    <property type="entry name" value="UMUC"/>
    <property type="match status" value="1"/>
</dbReference>
<dbReference type="CDD" id="cd03586">
    <property type="entry name" value="PolY_Pol_IV_kappa"/>
    <property type="match status" value="1"/>
</dbReference>
<comment type="subcellular location">
    <subcellularLocation>
        <location evidence="6">Cytoplasm</location>
    </subcellularLocation>
</comment>
<evidence type="ECO:0000256" key="5">
    <source>
        <dbReference type="ARBA" id="ARBA00022932"/>
    </source>
</evidence>
<keyword evidence="6" id="KW-0238">DNA-binding</keyword>
<dbReference type="SUPFAM" id="SSF56672">
    <property type="entry name" value="DNA/RNA polymerases"/>
    <property type="match status" value="1"/>
</dbReference>
<name>A0ABV4DNZ0_9LACO</name>
<keyword evidence="2 6" id="KW-0515">Mutator protein</keyword>
<dbReference type="InterPro" id="IPR050116">
    <property type="entry name" value="DNA_polymerase-Y"/>
</dbReference>
<comment type="caution">
    <text evidence="8">The sequence shown here is derived from an EMBL/GenBank/DDBJ whole genome shotgun (WGS) entry which is preliminary data.</text>
</comment>
<comment type="similarity">
    <text evidence="1 6">Belongs to the DNA polymerase type-Y family.</text>
</comment>
<dbReference type="GO" id="GO:0003887">
    <property type="term" value="F:DNA-directed DNA polymerase activity"/>
    <property type="evidence" value="ECO:0007669"/>
    <property type="project" value="UniProtKB-EC"/>
</dbReference>
<keyword evidence="6" id="KW-0479">Metal-binding</keyword>
<dbReference type="InterPro" id="IPR001126">
    <property type="entry name" value="UmuC"/>
</dbReference>
<feature type="site" description="Substrate discrimination" evidence="6">
    <location>
        <position position="15"/>
    </location>
</feature>
<feature type="domain" description="UmuC" evidence="7">
    <location>
        <begin position="6"/>
        <end position="190"/>
    </location>
</feature>
<keyword evidence="4 6" id="KW-0235">DNA replication</keyword>
<gene>
    <name evidence="6 8" type="primary">dinB</name>
    <name evidence="8" type="ORF">AALT52_04710</name>
</gene>
<comment type="function">
    <text evidence="6">Poorly processive, error-prone DNA polymerase involved in untargeted mutagenesis. Copies undamaged DNA at stalled replication forks, which arise in vivo from mismatched or misaligned primer ends. These misaligned primers can be extended by PolIV. Exhibits no 3'-5' exonuclease (proofreading) activity. May be involved in translesional synthesis, in conjunction with the beta clamp from PolIII.</text>
</comment>
<dbReference type="HAMAP" id="MF_01113">
    <property type="entry name" value="DNApol_IV"/>
    <property type="match status" value="1"/>
</dbReference>
<keyword evidence="6" id="KW-0227">DNA damage</keyword>
<dbReference type="InterPro" id="IPR024728">
    <property type="entry name" value="PolY_HhH_motif"/>
</dbReference>
<evidence type="ECO:0000259" key="7">
    <source>
        <dbReference type="PROSITE" id="PS50173"/>
    </source>
</evidence>
<reference evidence="8 9" key="1">
    <citation type="submission" date="2024-03" db="EMBL/GenBank/DDBJ databases">
        <title>Mouse gut bacterial collection (mGBC) of GemPharmatech.</title>
        <authorList>
            <person name="He Y."/>
            <person name="Dong L."/>
            <person name="Wu D."/>
            <person name="Gao X."/>
            <person name="Lin Z."/>
        </authorList>
    </citation>
    <scope>NUCLEOTIDE SEQUENCE [LARGE SCALE GENOMIC DNA]</scope>
    <source>
        <strain evidence="8 9">15-30</strain>
    </source>
</reference>
<comment type="catalytic activity">
    <reaction evidence="6">
        <text>DNA(n) + a 2'-deoxyribonucleoside 5'-triphosphate = DNA(n+1) + diphosphate</text>
        <dbReference type="Rhea" id="RHEA:22508"/>
        <dbReference type="Rhea" id="RHEA-COMP:17339"/>
        <dbReference type="Rhea" id="RHEA-COMP:17340"/>
        <dbReference type="ChEBI" id="CHEBI:33019"/>
        <dbReference type="ChEBI" id="CHEBI:61560"/>
        <dbReference type="ChEBI" id="CHEBI:173112"/>
        <dbReference type="EC" id="2.7.7.7"/>
    </reaction>
</comment>
<protein>
    <recommendedName>
        <fullName evidence="6">DNA polymerase IV</fullName>
        <shortName evidence="6">Pol IV</shortName>
        <ecNumber evidence="6">2.7.7.7</ecNumber>
    </recommendedName>
</protein>
<keyword evidence="5 6" id="KW-0239">DNA-directed DNA polymerase</keyword>
<dbReference type="Pfam" id="PF11798">
    <property type="entry name" value="IMS_HHH"/>
    <property type="match status" value="1"/>
</dbReference>